<evidence type="ECO:0008006" key="4">
    <source>
        <dbReference type="Google" id="ProtNLM"/>
    </source>
</evidence>
<proteinExistence type="predicted"/>
<protein>
    <recommendedName>
        <fullName evidence="4">Prostatic spermine-binding protein-like</fullName>
    </recommendedName>
</protein>
<evidence type="ECO:0000313" key="3">
    <source>
        <dbReference type="Proteomes" id="UP001152523"/>
    </source>
</evidence>
<feature type="compositionally biased region" description="Acidic residues" evidence="1">
    <location>
        <begin position="48"/>
        <end position="70"/>
    </location>
</feature>
<evidence type="ECO:0000313" key="2">
    <source>
        <dbReference type="EMBL" id="CAH9139302.1"/>
    </source>
</evidence>
<dbReference type="Proteomes" id="UP001152523">
    <property type="component" value="Unassembled WGS sequence"/>
</dbReference>
<feature type="region of interest" description="Disordered" evidence="1">
    <location>
        <begin position="22"/>
        <end position="105"/>
    </location>
</feature>
<name>A0AAV0FVD0_9ASTE</name>
<keyword evidence="3" id="KW-1185">Reference proteome</keyword>
<reference evidence="2" key="1">
    <citation type="submission" date="2022-07" db="EMBL/GenBank/DDBJ databases">
        <authorList>
            <person name="Macas J."/>
            <person name="Novak P."/>
            <person name="Neumann P."/>
        </authorList>
    </citation>
    <scope>NUCLEOTIDE SEQUENCE</scope>
</reference>
<dbReference type="EMBL" id="CAMAPF010001015">
    <property type="protein sequence ID" value="CAH9139302.1"/>
    <property type="molecule type" value="Genomic_DNA"/>
</dbReference>
<feature type="compositionally biased region" description="Basic and acidic residues" evidence="1">
    <location>
        <begin position="90"/>
        <end position="100"/>
    </location>
</feature>
<feature type="compositionally biased region" description="Basic and acidic residues" evidence="1">
    <location>
        <begin position="26"/>
        <end position="47"/>
    </location>
</feature>
<comment type="caution">
    <text evidence="2">The sequence shown here is derived from an EMBL/GenBank/DDBJ whole genome shotgun (WGS) entry which is preliminary data.</text>
</comment>
<gene>
    <name evidence="2" type="ORF">CEPIT_LOCUS37485</name>
</gene>
<evidence type="ECO:0000256" key="1">
    <source>
        <dbReference type="SAM" id="MobiDB-lite"/>
    </source>
</evidence>
<accession>A0AAV0FVD0</accession>
<dbReference type="AlphaFoldDB" id="A0AAV0FVD0"/>
<organism evidence="2 3">
    <name type="scientific">Cuscuta epithymum</name>
    <dbReference type="NCBI Taxonomy" id="186058"/>
    <lineage>
        <taxon>Eukaryota</taxon>
        <taxon>Viridiplantae</taxon>
        <taxon>Streptophyta</taxon>
        <taxon>Embryophyta</taxon>
        <taxon>Tracheophyta</taxon>
        <taxon>Spermatophyta</taxon>
        <taxon>Magnoliopsida</taxon>
        <taxon>eudicotyledons</taxon>
        <taxon>Gunneridae</taxon>
        <taxon>Pentapetalae</taxon>
        <taxon>asterids</taxon>
        <taxon>lamiids</taxon>
        <taxon>Solanales</taxon>
        <taxon>Convolvulaceae</taxon>
        <taxon>Cuscuteae</taxon>
        <taxon>Cuscuta</taxon>
        <taxon>Cuscuta subgen. Cuscuta</taxon>
    </lineage>
</organism>
<sequence>MVIVLKYSLNIMKFISISGGLEDDREDKQIYQEHPNNDEYDDNHDISDNGEEYDDDDDDDGFESDGDIDDDRSCITQVDDYYYDDDDGSERDGDIDHDDGSCTSYAALSENDEGLDQLLEVTLLESWRQ</sequence>